<dbReference type="EMBL" id="CP036263">
    <property type="protein sequence ID" value="QDT00356.1"/>
    <property type="molecule type" value="Genomic_DNA"/>
</dbReference>
<evidence type="ECO:0000256" key="4">
    <source>
        <dbReference type="ARBA" id="ARBA00022519"/>
    </source>
</evidence>
<sequence length="181" mass="19632">MSSLAPLKPMKRFLDNVLESAVIFAVALLVIDVLWGVFTRFIMGSPSRWTEEIARLLLIWVALLGAAVAFGRREHLGFDYLAEQLDPAVKKMMALITQSIVIAFALVVMVYGGSILVSETLAANQVTPALGLKMGYAYLALPLSGLFIVIYGVEQFLGICSTDAKSIEQPQDSGSDPPPRS</sequence>
<reference evidence="11 12" key="1">
    <citation type="submission" date="2019-02" db="EMBL/GenBank/DDBJ databases">
        <title>Deep-cultivation of Planctomycetes and their phenomic and genomic characterization uncovers novel biology.</title>
        <authorList>
            <person name="Wiegand S."/>
            <person name="Jogler M."/>
            <person name="Boedeker C."/>
            <person name="Pinto D."/>
            <person name="Vollmers J."/>
            <person name="Rivas-Marin E."/>
            <person name="Kohn T."/>
            <person name="Peeters S.H."/>
            <person name="Heuer A."/>
            <person name="Rast P."/>
            <person name="Oberbeckmann S."/>
            <person name="Bunk B."/>
            <person name="Jeske O."/>
            <person name="Meyerdierks A."/>
            <person name="Storesund J.E."/>
            <person name="Kallscheuer N."/>
            <person name="Luecker S."/>
            <person name="Lage O.M."/>
            <person name="Pohl T."/>
            <person name="Merkel B.J."/>
            <person name="Hornburger P."/>
            <person name="Mueller R.-W."/>
            <person name="Bruemmer F."/>
            <person name="Labrenz M."/>
            <person name="Spormann A.M."/>
            <person name="Op den Camp H."/>
            <person name="Overmann J."/>
            <person name="Amann R."/>
            <person name="Jetten M.S.M."/>
            <person name="Mascher T."/>
            <person name="Medema M.H."/>
            <person name="Devos D.P."/>
            <person name="Kaster A.-K."/>
            <person name="Ovreas L."/>
            <person name="Rohde M."/>
            <person name="Galperin M.Y."/>
            <person name="Jogler C."/>
        </authorList>
    </citation>
    <scope>NUCLEOTIDE SEQUENCE [LARGE SCALE GENOMIC DNA]</scope>
    <source>
        <strain evidence="11 12">HG15A2</strain>
    </source>
</reference>
<evidence type="ECO:0000256" key="7">
    <source>
        <dbReference type="ARBA" id="ARBA00023136"/>
    </source>
</evidence>
<comment type="subcellular location">
    <subcellularLocation>
        <location evidence="1">Cell inner membrane</location>
        <topology evidence="1">Multi-pass membrane protein</topology>
    </subcellularLocation>
</comment>
<dbReference type="GO" id="GO:0015740">
    <property type="term" value="P:C4-dicarboxylate transport"/>
    <property type="evidence" value="ECO:0007669"/>
    <property type="project" value="TreeGrafter"/>
</dbReference>
<dbReference type="GO" id="GO:0022857">
    <property type="term" value="F:transmembrane transporter activity"/>
    <property type="evidence" value="ECO:0007669"/>
    <property type="project" value="TreeGrafter"/>
</dbReference>
<name>A0A517MZP1_9BACT</name>
<proteinExistence type="inferred from homology"/>
<keyword evidence="12" id="KW-1185">Reference proteome</keyword>
<evidence type="ECO:0000256" key="6">
    <source>
        <dbReference type="ARBA" id="ARBA00022989"/>
    </source>
</evidence>
<evidence type="ECO:0000256" key="2">
    <source>
        <dbReference type="ARBA" id="ARBA00022448"/>
    </source>
</evidence>
<dbReference type="KEGG" id="amob:HG15A2_36920"/>
<keyword evidence="6 9" id="KW-1133">Transmembrane helix</keyword>
<evidence type="ECO:0000256" key="3">
    <source>
        <dbReference type="ARBA" id="ARBA00022475"/>
    </source>
</evidence>
<dbReference type="PANTHER" id="PTHR35011">
    <property type="entry name" value="2,3-DIKETO-L-GULONATE TRAP TRANSPORTER SMALL PERMEASE PROTEIN YIAM"/>
    <property type="match status" value="1"/>
</dbReference>
<feature type="transmembrane region" description="Helical" evidence="9">
    <location>
        <begin position="136"/>
        <end position="153"/>
    </location>
</feature>
<comment type="similarity">
    <text evidence="8">Belongs to the TRAP transporter small permease family.</text>
</comment>
<dbReference type="OrthoDB" id="9815614at2"/>
<evidence type="ECO:0000259" key="10">
    <source>
        <dbReference type="Pfam" id="PF04290"/>
    </source>
</evidence>
<keyword evidence="5 9" id="KW-0812">Transmembrane</keyword>
<dbReference type="InterPro" id="IPR055348">
    <property type="entry name" value="DctQ"/>
</dbReference>
<dbReference type="RefSeq" id="WP_145061804.1">
    <property type="nucleotide sequence ID" value="NZ_CP036263.1"/>
</dbReference>
<dbReference type="GO" id="GO:0005886">
    <property type="term" value="C:plasma membrane"/>
    <property type="evidence" value="ECO:0007669"/>
    <property type="project" value="UniProtKB-SubCell"/>
</dbReference>
<dbReference type="Proteomes" id="UP000319852">
    <property type="component" value="Chromosome"/>
</dbReference>
<feature type="transmembrane region" description="Helical" evidence="9">
    <location>
        <begin position="92"/>
        <end position="116"/>
    </location>
</feature>
<keyword evidence="4" id="KW-0997">Cell inner membrane</keyword>
<evidence type="ECO:0000313" key="11">
    <source>
        <dbReference type="EMBL" id="QDT00356.1"/>
    </source>
</evidence>
<gene>
    <name evidence="11" type="primary">yiaM</name>
    <name evidence="11" type="ORF">HG15A2_36920</name>
</gene>
<evidence type="ECO:0000256" key="8">
    <source>
        <dbReference type="ARBA" id="ARBA00038436"/>
    </source>
</evidence>
<evidence type="ECO:0000256" key="1">
    <source>
        <dbReference type="ARBA" id="ARBA00004429"/>
    </source>
</evidence>
<dbReference type="PANTHER" id="PTHR35011:SF2">
    <property type="entry name" value="2,3-DIKETO-L-GULONATE TRAP TRANSPORTER SMALL PERMEASE PROTEIN YIAM"/>
    <property type="match status" value="1"/>
</dbReference>
<dbReference type="AlphaFoldDB" id="A0A517MZP1"/>
<evidence type="ECO:0000256" key="9">
    <source>
        <dbReference type="SAM" id="Phobius"/>
    </source>
</evidence>
<accession>A0A517MZP1</accession>
<keyword evidence="3" id="KW-1003">Cell membrane</keyword>
<keyword evidence="7 9" id="KW-0472">Membrane</keyword>
<protein>
    <submittedName>
        <fullName evidence="11">2,3-diketo-L-gulonate TRAP transporter small permease protein YiaM</fullName>
    </submittedName>
</protein>
<organism evidence="11 12">
    <name type="scientific">Adhaeretor mobilis</name>
    <dbReference type="NCBI Taxonomy" id="1930276"/>
    <lineage>
        <taxon>Bacteria</taxon>
        <taxon>Pseudomonadati</taxon>
        <taxon>Planctomycetota</taxon>
        <taxon>Planctomycetia</taxon>
        <taxon>Pirellulales</taxon>
        <taxon>Lacipirellulaceae</taxon>
        <taxon>Adhaeretor</taxon>
    </lineage>
</organism>
<feature type="transmembrane region" description="Helical" evidence="9">
    <location>
        <begin position="53"/>
        <end position="71"/>
    </location>
</feature>
<evidence type="ECO:0000313" key="12">
    <source>
        <dbReference type="Proteomes" id="UP000319852"/>
    </source>
</evidence>
<feature type="transmembrane region" description="Helical" evidence="9">
    <location>
        <begin position="21"/>
        <end position="41"/>
    </location>
</feature>
<keyword evidence="2" id="KW-0813">Transport</keyword>
<dbReference type="InterPro" id="IPR007387">
    <property type="entry name" value="TRAP_DctQ"/>
</dbReference>
<feature type="domain" description="Tripartite ATP-independent periplasmic transporters DctQ component" evidence="10">
    <location>
        <begin position="31"/>
        <end position="157"/>
    </location>
</feature>
<dbReference type="Pfam" id="PF04290">
    <property type="entry name" value="DctQ"/>
    <property type="match status" value="1"/>
</dbReference>
<evidence type="ECO:0000256" key="5">
    <source>
        <dbReference type="ARBA" id="ARBA00022692"/>
    </source>
</evidence>